<dbReference type="AlphaFoldDB" id="A0A0E9QDE9"/>
<reference evidence="1" key="2">
    <citation type="journal article" date="2015" name="Fish Shellfish Immunol.">
        <title>Early steps in the European eel (Anguilla anguilla)-Vibrio vulnificus interaction in the gills: Role of the RtxA13 toxin.</title>
        <authorList>
            <person name="Callol A."/>
            <person name="Pajuelo D."/>
            <person name="Ebbesson L."/>
            <person name="Teles M."/>
            <person name="MacKenzie S."/>
            <person name="Amaro C."/>
        </authorList>
    </citation>
    <scope>NUCLEOTIDE SEQUENCE</scope>
</reference>
<reference evidence="1" key="1">
    <citation type="submission" date="2014-11" db="EMBL/GenBank/DDBJ databases">
        <authorList>
            <person name="Amaro Gonzalez C."/>
        </authorList>
    </citation>
    <scope>NUCLEOTIDE SEQUENCE</scope>
</reference>
<proteinExistence type="predicted"/>
<sequence length="47" mass="5340">MCNGLTASFRALWSSSVVKSCVYHVESSVWKHREHRSSASRCSLLKK</sequence>
<organism evidence="1">
    <name type="scientific">Anguilla anguilla</name>
    <name type="common">European freshwater eel</name>
    <name type="synonym">Muraena anguilla</name>
    <dbReference type="NCBI Taxonomy" id="7936"/>
    <lineage>
        <taxon>Eukaryota</taxon>
        <taxon>Metazoa</taxon>
        <taxon>Chordata</taxon>
        <taxon>Craniata</taxon>
        <taxon>Vertebrata</taxon>
        <taxon>Euteleostomi</taxon>
        <taxon>Actinopterygii</taxon>
        <taxon>Neopterygii</taxon>
        <taxon>Teleostei</taxon>
        <taxon>Anguilliformes</taxon>
        <taxon>Anguillidae</taxon>
        <taxon>Anguilla</taxon>
    </lineage>
</organism>
<protein>
    <submittedName>
        <fullName evidence="1">Uncharacterized protein</fullName>
    </submittedName>
</protein>
<evidence type="ECO:0000313" key="1">
    <source>
        <dbReference type="EMBL" id="JAH14886.1"/>
    </source>
</evidence>
<accession>A0A0E9QDE9</accession>
<name>A0A0E9QDE9_ANGAN</name>
<dbReference type="EMBL" id="GBXM01093691">
    <property type="protein sequence ID" value="JAH14886.1"/>
    <property type="molecule type" value="Transcribed_RNA"/>
</dbReference>